<feature type="domain" description="ER-bound oxygenase mpaB/mpaB'/Rubber oxygenase catalytic" evidence="2">
    <location>
        <begin position="35"/>
        <end position="286"/>
    </location>
</feature>
<organism evidence="3 4">
    <name type="scientific">Nocardia huaxiensis</name>
    <dbReference type="NCBI Taxonomy" id="2755382"/>
    <lineage>
        <taxon>Bacteria</taxon>
        <taxon>Bacillati</taxon>
        <taxon>Actinomycetota</taxon>
        <taxon>Actinomycetes</taxon>
        <taxon>Mycobacteriales</taxon>
        <taxon>Nocardiaceae</taxon>
        <taxon>Nocardia</taxon>
    </lineage>
</organism>
<dbReference type="RefSeq" id="WP_181580744.1">
    <property type="nucleotide sequence ID" value="NZ_CP059399.1"/>
</dbReference>
<name>A0A7D6ZGZ0_9NOCA</name>
<dbReference type="Proteomes" id="UP000515512">
    <property type="component" value="Chromosome"/>
</dbReference>
<protein>
    <submittedName>
        <fullName evidence="3">DUF2236 domain-containing protein</fullName>
    </submittedName>
</protein>
<dbReference type="PANTHER" id="PTHR36151">
    <property type="entry name" value="BLR2777 PROTEIN"/>
    <property type="match status" value="1"/>
</dbReference>
<evidence type="ECO:0000259" key="2">
    <source>
        <dbReference type="Pfam" id="PF09995"/>
    </source>
</evidence>
<dbReference type="EMBL" id="CP059399">
    <property type="protein sequence ID" value="QLY29540.1"/>
    <property type="molecule type" value="Genomic_DNA"/>
</dbReference>
<dbReference type="AlphaFoldDB" id="A0A7D6ZGZ0"/>
<evidence type="ECO:0000313" key="3">
    <source>
        <dbReference type="EMBL" id="QLY29540.1"/>
    </source>
</evidence>
<keyword evidence="4" id="KW-1185">Reference proteome</keyword>
<reference evidence="3 4" key="1">
    <citation type="submission" date="2020-07" db="EMBL/GenBank/DDBJ databases">
        <authorList>
            <person name="Zhuang K."/>
            <person name="Ran Y."/>
        </authorList>
    </citation>
    <scope>NUCLEOTIDE SEQUENCE [LARGE SCALE GENOMIC DNA]</scope>
    <source>
        <strain evidence="3 4">WCH-YHL-001</strain>
    </source>
</reference>
<sequence length="327" mass="36148">MASEDVRIWRRGPAPTPAGGADHDHGYFGPDSQVWRVLLHPVVTPFLAPVTGLLEMTHIGMQAVMIDHDPLAVTGRNRRTMSPIMAVRRAQRTVGVPVPIILGDRASADRIAAHLRRYHTPMTGTIPGTSEAYGAQSDELVLFAHVTIMQAALLVYEHFAYDGLRAPRRLAPDDRDRFWLEAKQFGVLMGARPDEIPVTCRQVERYYASIADRYGLVEHFLRDLAIKPTLAMARGFRPEQLPELAPMLLAGLVAPALLAAVPRPARRNLGIPAVADPVLTLALWLTRPAMRAFTIRRFADAVERRVTGPDAMELVAHARRVRAARAA</sequence>
<dbReference type="GO" id="GO:0016491">
    <property type="term" value="F:oxidoreductase activity"/>
    <property type="evidence" value="ECO:0007669"/>
    <property type="project" value="InterPro"/>
</dbReference>
<feature type="region of interest" description="Disordered" evidence="1">
    <location>
        <begin position="1"/>
        <end position="25"/>
    </location>
</feature>
<gene>
    <name evidence="3" type="ORF">H0264_30470</name>
</gene>
<evidence type="ECO:0000313" key="4">
    <source>
        <dbReference type="Proteomes" id="UP000515512"/>
    </source>
</evidence>
<evidence type="ECO:0000256" key="1">
    <source>
        <dbReference type="SAM" id="MobiDB-lite"/>
    </source>
</evidence>
<dbReference type="PANTHER" id="PTHR36151:SF3">
    <property type="entry name" value="ER-BOUND OXYGENASE MPAB_MPAB'_RUBBER OXYGENASE CATALYTIC DOMAIN-CONTAINING PROTEIN"/>
    <property type="match status" value="1"/>
</dbReference>
<accession>A0A7D6ZGZ0</accession>
<dbReference type="KEGG" id="nhu:H0264_30470"/>
<dbReference type="InterPro" id="IPR018713">
    <property type="entry name" value="MPAB/Lcp_cat_dom"/>
</dbReference>
<proteinExistence type="predicted"/>
<dbReference type="Pfam" id="PF09995">
    <property type="entry name" value="MPAB_Lcp_cat"/>
    <property type="match status" value="1"/>
</dbReference>